<dbReference type="GO" id="GO:0015833">
    <property type="term" value="P:peptide transport"/>
    <property type="evidence" value="ECO:0007669"/>
    <property type="project" value="InterPro"/>
</dbReference>
<evidence type="ECO:0000256" key="4">
    <source>
        <dbReference type="ARBA" id="ARBA00022741"/>
    </source>
</evidence>
<name>A0A370FBE5_9BURK</name>
<dbReference type="PROSITE" id="PS50893">
    <property type="entry name" value="ABC_TRANSPORTER_2"/>
    <property type="match status" value="2"/>
</dbReference>
<dbReference type="NCBIfam" id="NF007739">
    <property type="entry name" value="PRK10419.1"/>
    <property type="match status" value="2"/>
</dbReference>
<comment type="caution">
    <text evidence="7">The sequence shown here is derived from an EMBL/GenBank/DDBJ whole genome shotgun (WGS) entry which is preliminary data.</text>
</comment>
<dbReference type="InterPro" id="IPR003593">
    <property type="entry name" value="AAA+_ATPase"/>
</dbReference>
<keyword evidence="5 7" id="KW-0067">ATP-binding</keyword>
<evidence type="ECO:0000256" key="3">
    <source>
        <dbReference type="ARBA" id="ARBA00022475"/>
    </source>
</evidence>
<evidence type="ECO:0000313" key="8">
    <source>
        <dbReference type="Proteomes" id="UP000255265"/>
    </source>
</evidence>
<dbReference type="OrthoDB" id="9802772at2"/>
<feature type="domain" description="ABC transporter" evidence="6">
    <location>
        <begin position="14"/>
        <end position="263"/>
    </location>
</feature>
<dbReference type="RefSeq" id="WP_114803695.1">
    <property type="nucleotide sequence ID" value="NZ_QQAV01000007.1"/>
</dbReference>
<sequence>MSVEVQAATPLVDVRGLQVRFPAAGGLRTVVEGLDLRIEAGECVALVGESGSGKSVTARSLIHLAGPGAQVQAERFLIDGADARAFGEADWRRLRGTFAGLVMQDALVSLDPLRPIGAEVGEVLTQHRLLRGRTAVRRRVIDTLSQVGMPEPEQRLHQNAHELSGGLRQRALIAAAIAAGPRLIIADEPTTALDAALQQQVIGLLAERVRASGAGLLLISHDLSAVAGIADRVIVMRAGRVVESGPTREVLAWPREAYTRQLIAAVPSASSRGSRLASARFVRDETQAQARVRIEREPLPPRQPPTGEPVLRVQGIGKRYRRRGLRAQPAFVALSDVSFEVRAGEVLGLVGASGSGKTTCARIVLGLDEPDAGEVQLLGQPWSGWPETSRRALRPRLQYIPQDPLSSFDPRYRVRDVVAQNLPGLRGEARDARVRALLAQVGLATDLLDRLPRTLSGGQRQRLAIARALAAEPQLIVCDEPVSALDVSIQAQVIDLIGELQSRLGTALLFISHDINLVRHVADRVVVLDQGRVVERGPVDEVLAQPSHAYTRSLLAAVPAPLVG</sequence>
<keyword evidence="8" id="KW-1185">Reference proteome</keyword>
<dbReference type="Proteomes" id="UP000255265">
    <property type="component" value="Unassembled WGS sequence"/>
</dbReference>
<dbReference type="GO" id="GO:0005524">
    <property type="term" value="F:ATP binding"/>
    <property type="evidence" value="ECO:0007669"/>
    <property type="project" value="UniProtKB-KW"/>
</dbReference>
<dbReference type="CDD" id="cd03257">
    <property type="entry name" value="ABC_NikE_OppD_transporters"/>
    <property type="match status" value="2"/>
</dbReference>
<dbReference type="AlphaFoldDB" id="A0A370FBE5"/>
<dbReference type="InterPro" id="IPR027417">
    <property type="entry name" value="P-loop_NTPase"/>
</dbReference>
<evidence type="ECO:0000313" key="7">
    <source>
        <dbReference type="EMBL" id="RDI22728.1"/>
    </source>
</evidence>
<keyword evidence="3" id="KW-1003">Cell membrane</keyword>
<dbReference type="Pfam" id="PF08352">
    <property type="entry name" value="oligo_HPY"/>
    <property type="match status" value="2"/>
</dbReference>
<dbReference type="SUPFAM" id="SSF52540">
    <property type="entry name" value="P-loop containing nucleoside triphosphate hydrolases"/>
    <property type="match status" value="2"/>
</dbReference>
<evidence type="ECO:0000256" key="2">
    <source>
        <dbReference type="ARBA" id="ARBA00022448"/>
    </source>
</evidence>
<comment type="similarity">
    <text evidence="1">Belongs to the ABC transporter superfamily.</text>
</comment>
<evidence type="ECO:0000256" key="5">
    <source>
        <dbReference type="ARBA" id="ARBA00022840"/>
    </source>
</evidence>
<dbReference type="Pfam" id="PF00005">
    <property type="entry name" value="ABC_tran"/>
    <property type="match status" value="2"/>
</dbReference>
<organism evidence="7 8">
    <name type="scientific">Pseudacidovorax intermedius</name>
    <dbReference type="NCBI Taxonomy" id="433924"/>
    <lineage>
        <taxon>Bacteria</taxon>
        <taxon>Pseudomonadati</taxon>
        <taxon>Pseudomonadota</taxon>
        <taxon>Betaproteobacteria</taxon>
        <taxon>Burkholderiales</taxon>
        <taxon>Comamonadaceae</taxon>
        <taxon>Pseudacidovorax</taxon>
    </lineage>
</organism>
<keyword evidence="2" id="KW-0813">Transport</keyword>
<dbReference type="InterPro" id="IPR003439">
    <property type="entry name" value="ABC_transporter-like_ATP-bd"/>
</dbReference>
<dbReference type="GO" id="GO:0016887">
    <property type="term" value="F:ATP hydrolysis activity"/>
    <property type="evidence" value="ECO:0007669"/>
    <property type="project" value="InterPro"/>
</dbReference>
<accession>A0A370FBE5</accession>
<feature type="domain" description="ABC transporter" evidence="6">
    <location>
        <begin position="311"/>
        <end position="555"/>
    </location>
</feature>
<dbReference type="Gene3D" id="3.40.50.300">
    <property type="entry name" value="P-loop containing nucleotide triphosphate hydrolases"/>
    <property type="match status" value="2"/>
</dbReference>
<reference evidence="7 8" key="1">
    <citation type="submission" date="2018-07" db="EMBL/GenBank/DDBJ databases">
        <title>Genomic Encyclopedia of Type Strains, Phase IV (KMG-IV): sequencing the most valuable type-strain genomes for metagenomic binning, comparative biology and taxonomic classification.</title>
        <authorList>
            <person name="Goeker M."/>
        </authorList>
    </citation>
    <scope>NUCLEOTIDE SEQUENCE [LARGE SCALE GENOMIC DNA]</scope>
    <source>
        <strain evidence="7 8">DSM 21352</strain>
    </source>
</reference>
<keyword evidence="4" id="KW-0547">Nucleotide-binding</keyword>
<dbReference type="GO" id="GO:0055085">
    <property type="term" value="P:transmembrane transport"/>
    <property type="evidence" value="ECO:0007669"/>
    <property type="project" value="UniProtKB-ARBA"/>
</dbReference>
<evidence type="ECO:0000259" key="6">
    <source>
        <dbReference type="PROSITE" id="PS50893"/>
    </source>
</evidence>
<dbReference type="SMART" id="SM00382">
    <property type="entry name" value="AAA"/>
    <property type="match status" value="2"/>
</dbReference>
<evidence type="ECO:0000256" key="1">
    <source>
        <dbReference type="ARBA" id="ARBA00005417"/>
    </source>
</evidence>
<dbReference type="InterPro" id="IPR017871">
    <property type="entry name" value="ABC_transporter-like_CS"/>
</dbReference>
<protein>
    <submittedName>
        <fullName evidence="7">Peptide/nickel transport system ATP-binding protein</fullName>
    </submittedName>
</protein>
<dbReference type="InterPro" id="IPR013563">
    <property type="entry name" value="Oligopep_ABC_C"/>
</dbReference>
<dbReference type="EMBL" id="QQAV01000007">
    <property type="protein sequence ID" value="RDI22728.1"/>
    <property type="molecule type" value="Genomic_DNA"/>
</dbReference>
<gene>
    <name evidence="7" type="ORF">DFR41_107131</name>
</gene>
<dbReference type="InterPro" id="IPR050319">
    <property type="entry name" value="ABC_transp_ATP-bind"/>
</dbReference>
<dbReference type="PANTHER" id="PTHR43776:SF7">
    <property type="entry name" value="D,D-DIPEPTIDE TRANSPORT ATP-BINDING PROTEIN DDPF-RELATED"/>
    <property type="match status" value="1"/>
</dbReference>
<proteinExistence type="inferred from homology"/>
<keyword evidence="3" id="KW-0472">Membrane</keyword>
<dbReference type="PROSITE" id="PS00211">
    <property type="entry name" value="ABC_TRANSPORTER_1"/>
    <property type="match status" value="1"/>
</dbReference>
<dbReference type="PANTHER" id="PTHR43776">
    <property type="entry name" value="TRANSPORT ATP-BINDING PROTEIN"/>
    <property type="match status" value="1"/>
</dbReference>